<evidence type="ECO:0000313" key="2">
    <source>
        <dbReference type="EMBL" id="RHH05503.1"/>
    </source>
</evidence>
<gene>
    <name evidence="2" type="ORF">DW228_22880</name>
    <name evidence="1" type="ORF">EC80_014185</name>
</gene>
<protein>
    <submittedName>
        <fullName evidence="2">Uncharacterized protein</fullName>
    </submittedName>
</protein>
<reference evidence="1" key="1">
    <citation type="book" date="2014" name="THE 24TH EUROPEAN CONGRESS OF CLINICAL MICROBIOLOGY AND INFECTIOUS DISEASES" publisher="ECCMID 2014" city="Barcelona, Spain">
        <title>Identification of resistance genes in three multidrug-resistant Bacteroides fragilis isolates by whole genome sequencing.</title>
        <editorList>
            <person name="Unknown"/>
            <person name="A."/>
        </editorList>
        <authorList>
            <person name="Sydenham T.V."/>
            <person name="Hasman H."/>
            <person name="Wang M."/>
            <person name="Soki J."/>
            <person name="Nagy E."/>
            <person name="Justesen U.S."/>
        </authorList>
    </citation>
    <scope>NUCLEOTIDE SEQUENCE</scope>
    <source>
        <strain evidence="1">DCMSKEJBY0001B</strain>
    </source>
</reference>
<dbReference type="EMBL" id="QRJE01000054">
    <property type="protein sequence ID" value="RHH05503.1"/>
    <property type="molecule type" value="Genomic_DNA"/>
</dbReference>
<reference evidence="1 3" key="3">
    <citation type="submission" date="2019-03" db="EMBL/GenBank/DDBJ databases">
        <title>Complete genome assembly of MDR B. fragilis.</title>
        <authorList>
            <person name="Sydenham T.V."/>
            <person name="Hasman H."/>
            <person name="Justesen U.S."/>
        </authorList>
    </citation>
    <scope>NUCLEOTIDE SEQUENCE [LARGE SCALE GENOMIC DNA]</scope>
    <source>
        <strain evidence="1 3">DCMSKEJBY0001B</strain>
    </source>
</reference>
<dbReference type="AlphaFoldDB" id="A0A396BQX1"/>
<dbReference type="Proteomes" id="UP000036847">
    <property type="component" value="Chromosome"/>
</dbReference>
<name>A0A396BQX1_BACFG</name>
<dbReference type="Proteomes" id="UP000266644">
    <property type="component" value="Unassembled WGS sequence"/>
</dbReference>
<proteinExistence type="predicted"/>
<organism evidence="2 4">
    <name type="scientific">Bacteroides fragilis</name>
    <dbReference type="NCBI Taxonomy" id="817"/>
    <lineage>
        <taxon>Bacteria</taxon>
        <taxon>Pseudomonadati</taxon>
        <taxon>Bacteroidota</taxon>
        <taxon>Bacteroidia</taxon>
        <taxon>Bacteroidales</taxon>
        <taxon>Bacteroidaceae</taxon>
        <taxon>Bacteroides</taxon>
    </lineage>
</organism>
<accession>A0A396BQX1</accession>
<evidence type="ECO:0000313" key="1">
    <source>
        <dbReference type="EMBL" id="QCQ45920.1"/>
    </source>
</evidence>
<reference evidence="2 4" key="2">
    <citation type="submission" date="2018-08" db="EMBL/GenBank/DDBJ databases">
        <title>A genome reference for cultivated species of the human gut microbiota.</title>
        <authorList>
            <person name="Zou Y."/>
            <person name="Xue W."/>
            <person name="Luo G."/>
        </authorList>
    </citation>
    <scope>NUCLEOTIDE SEQUENCE [LARGE SCALE GENOMIC DNA]</scope>
    <source>
        <strain evidence="2 4">AM18-6</strain>
    </source>
</reference>
<sequence length="66" mass="7440">MFYVSIGSVYIRGCVKTLFTTDYTDYHRIRMLIINNLKITLCYSVSSVVSFDTPSFSSSVSLNNGL</sequence>
<evidence type="ECO:0000313" key="4">
    <source>
        <dbReference type="Proteomes" id="UP000266644"/>
    </source>
</evidence>
<dbReference type="EMBL" id="CP036546">
    <property type="protein sequence ID" value="QCQ45920.1"/>
    <property type="molecule type" value="Genomic_DNA"/>
</dbReference>
<evidence type="ECO:0000313" key="3">
    <source>
        <dbReference type="Proteomes" id="UP000036847"/>
    </source>
</evidence>